<dbReference type="InterPro" id="IPR014729">
    <property type="entry name" value="Rossmann-like_a/b/a_fold"/>
</dbReference>
<dbReference type="PIRSF" id="PIRSF001589">
    <property type="entry name" value="Asn_synthetase_glu-h"/>
    <property type="match status" value="1"/>
</dbReference>
<proteinExistence type="inferred from homology"/>
<evidence type="ECO:0000256" key="1">
    <source>
        <dbReference type="ARBA" id="ARBA00005187"/>
    </source>
</evidence>
<dbReference type="SUPFAM" id="SSF56235">
    <property type="entry name" value="N-terminal nucleophile aminohydrolases (Ntn hydrolases)"/>
    <property type="match status" value="1"/>
</dbReference>
<dbReference type="InterPro" id="IPR001962">
    <property type="entry name" value="Asn_synthase"/>
</dbReference>
<name>A0A450YM58_9GAMM</name>
<evidence type="ECO:0000256" key="4">
    <source>
        <dbReference type="ARBA" id="ARBA00048741"/>
    </source>
</evidence>
<dbReference type="Gene3D" id="3.40.50.620">
    <property type="entry name" value="HUPs"/>
    <property type="match status" value="1"/>
</dbReference>
<dbReference type="PANTHER" id="PTHR43284:SF1">
    <property type="entry name" value="ASPARAGINE SYNTHETASE"/>
    <property type="match status" value="1"/>
</dbReference>
<gene>
    <name evidence="8" type="ORF">BECKSD772E_GA0070983_101836</name>
    <name evidence="7" type="ORF">BECKSD772F_GA0070984_101935</name>
</gene>
<comment type="similarity">
    <text evidence="2">Belongs to the asparagine synthetase family.</text>
</comment>
<dbReference type="CDD" id="cd01991">
    <property type="entry name" value="Asn_synthase_B_C"/>
    <property type="match status" value="1"/>
</dbReference>
<feature type="domain" description="Asparagine synthetase" evidence="6">
    <location>
        <begin position="221"/>
        <end position="572"/>
    </location>
</feature>
<dbReference type="AlphaFoldDB" id="A0A450YM58"/>
<sequence length="580" mass="66579">MDGIFGFFGDPGETIFKEMHDAVSHRVGKAIQKTQTDSFSFGFGKSRDILWKHSPEAGISTQSGITAAICGFFTDQKSPITPTSFISCYKDKGISGVLQLRGSFLAALHDNNTGKSYLIRDAAGQRIIYYAVFGKRLLFSIEPKGVHQVGGFSRQLNFPALVQYLSLSFVPGRDTMLKGLFKLPAGCYLRWKADSAPVLYRYYRFEDTPKEKRSAQDWVLKFRKKFADCTADRIPQQGNVGVFLSGGLDSSIVTAQLANQHEGKLHTFSLHFGSRYPNELKFSSAVAKRYSTEHHVFEVKPKVFLKRLHEIFWCLDDPIGDPITIPNYELGAYARKYVDWIFNGEGGDPCFGGPKNYGMLLLHWYGEEERSRFYQEEAYLKLFKRAYSEIDHIFSSAFSEEVNREKQLYRVLTPFFNASSPAGYLDKLMAMNIKLKGENLILPKVDRMLGANGFYSLSPLFDERMIELSFAMSSNLKLKSGDEKLIMKLAFEKHLPSEVIFRPKEGMRIPLQHWFRGELKSYAKNLFTKEQVARAGIFNYERIRQLLDYDTGELEPRYGMKLWMLLIFEIWRRRVIENEK</sequence>
<accession>A0A450YM58</accession>
<dbReference type="EMBL" id="CAADFU010000018">
    <property type="protein sequence ID" value="VFK42618.1"/>
    <property type="molecule type" value="Genomic_DNA"/>
</dbReference>
<dbReference type="EC" id="6.3.5.4" evidence="3"/>
<comment type="catalytic activity">
    <reaction evidence="4">
        <text>L-aspartate + L-glutamine + ATP + H2O = L-asparagine + L-glutamate + AMP + diphosphate + H(+)</text>
        <dbReference type="Rhea" id="RHEA:12228"/>
        <dbReference type="ChEBI" id="CHEBI:15377"/>
        <dbReference type="ChEBI" id="CHEBI:15378"/>
        <dbReference type="ChEBI" id="CHEBI:29985"/>
        <dbReference type="ChEBI" id="CHEBI:29991"/>
        <dbReference type="ChEBI" id="CHEBI:30616"/>
        <dbReference type="ChEBI" id="CHEBI:33019"/>
        <dbReference type="ChEBI" id="CHEBI:58048"/>
        <dbReference type="ChEBI" id="CHEBI:58359"/>
        <dbReference type="ChEBI" id="CHEBI:456215"/>
        <dbReference type="EC" id="6.3.5.4"/>
    </reaction>
</comment>
<dbReference type="PANTHER" id="PTHR43284">
    <property type="entry name" value="ASPARAGINE SYNTHETASE (GLUTAMINE-HYDROLYZING)"/>
    <property type="match status" value="1"/>
</dbReference>
<evidence type="ECO:0000256" key="2">
    <source>
        <dbReference type="ARBA" id="ARBA00005752"/>
    </source>
</evidence>
<evidence type="ECO:0000313" key="7">
    <source>
        <dbReference type="EMBL" id="VFK37976.1"/>
    </source>
</evidence>
<reference evidence="8" key="1">
    <citation type="submission" date="2019-02" db="EMBL/GenBank/DDBJ databases">
        <authorList>
            <person name="Gruber-Vodicka R. H."/>
            <person name="Seah K. B. B."/>
        </authorList>
    </citation>
    <scope>NUCLEOTIDE SEQUENCE</scope>
    <source>
        <strain evidence="8">BECK_S1320</strain>
        <strain evidence="7">BECK_S1321</strain>
    </source>
</reference>
<dbReference type="Pfam" id="PF00733">
    <property type="entry name" value="Asn_synthase"/>
    <property type="match status" value="1"/>
</dbReference>
<dbReference type="Gene3D" id="3.60.20.10">
    <property type="entry name" value="Glutamine Phosphoribosylpyrophosphate, subunit 1, domain 1"/>
    <property type="match status" value="1"/>
</dbReference>
<feature type="site" description="Important for beta-aspartyl-AMP intermediate formation" evidence="5">
    <location>
        <position position="345"/>
    </location>
</feature>
<dbReference type="GO" id="GO:0005829">
    <property type="term" value="C:cytosol"/>
    <property type="evidence" value="ECO:0007669"/>
    <property type="project" value="TreeGrafter"/>
</dbReference>
<protein>
    <recommendedName>
        <fullName evidence="3">asparagine synthase (glutamine-hydrolyzing)</fullName>
        <ecNumber evidence="3">6.3.5.4</ecNumber>
    </recommendedName>
</protein>
<comment type="pathway">
    <text evidence="1">Amino-acid biosynthesis; L-asparagine biosynthesis; L-asparagine from L-aspartate (L-Gln route): step 1/1.</text>
</comment>
<evidence type="ECO:0000313" key="8">
    <source>
        <dbReference type="EMBL" id="VFK42618.1"/>
    </source>
</evidence>
<evidence type="ECO:0000259" key="6">
    <source>
        <dbReference type="Pfam" id="PF00733"/>
    </source>
</evidence>
<organism evidence="8">
    <name type="scientific">Candidatus Kentrum sp. SD</name>
    <dbReference type="NCBI Taxonomy" id="2126332"/>
    <lineage>
        <taxon>Bacteria</taxon>
        <taxon>Pseudomonadati</taxon>
        <taxon>Pseudomonadota</taxon>
        <taxon>Gammaproteobacteria</taxon>
        <taxon>Candidatus Kentrum</taxon>
    </lineage>
</organism>
<dbReference type="EMBL" id="CAADFR010000019">
    <property type="protein sequence ID" value="VFK37976.1"/>
    <property type="molecule type" value="Genomic_DNA"/>
</dbReference>
<dbReference type="InterPro" id="IPR006426">
    <property type="entry name" value="Asn_synth_AEB"/>
</dbReference>
<evidence type="ECO:0000256" key="3">
    <source>
        <dbReference type="ARBA" id="ARBA00012737"/>
    </source>
</evidence>
<dbReference type="GO" id="GO:0006529">
    <property type="term" value="P:asparagine biosynthetic process"/>
    <property type="evidence" value="ECO:0007669"/>
    <property type="project" value="InterPro"/>
</dbReference>
<dbReference type="GO" id="GO:0004066">
    <property type="term" value="F:asparagine synthase (glutamine-hydrolyzing) activity"/>
    <property type="evidence" value="ECO:0007669"/>
    <property type="project" value="UniProtKB-EC"/>
</dbReference>
<dbReference type="InterPro" id="IPR029055">
    <property type="entry name" value="Ntn_hydrolases_N"/>
</dbReference>
<dbReference type="SUPFAM" id="SSF52402">
    <property type="entry name" value="Adenine nucleotide alpha hydrolases-like"/>
    <property type="match status" value="1"/>
</dbReference>
<evidence type="ECO:0000256" key="5">
    <source>
        <dbReference type="PIRSR" id="PIRSR001589-3"/>
    </source>
</evidence>
<dbReference type="InterPro" id="IPR051786">
    <property type="entry name" value="ASN_synthetase/amidase"/>
</dbReference>